<evidence type="ECO:0000313" key="1">
    <source>
        <dbReference type="Ensembl" id="ENSBJAP00000010476.1"/>
    </source>
</evidence>
<evidence type="ECO:0000313" key="2">
    <source>
        <dbReference type="Proteomes" id="UP000694555"/>
    </source>
</evidence>
<reference evidence="1" key="2">
    <citation type="submission" date="2025-09" db="UniProtKB">
        <authorList>
            <consortium name="Ensembl"/>
        </authorList>
    </citation>
    <scope>IDENTIFICATION</scope>
</reference>
<organism evidence="1 2">
    <name type="scientific">Buteo japonicus</name>
    <dbReference type="NCBI Taxonomy" id="224669"/>
    <lineage>
        <taxon>Eukaryota</taxon>
        <taxon>Metazoa</taxon>
        <taxon>Chordata</taxon>
        <taxon>Craniata</taxon>
        <taxon>Vertebrata</taxon>
        <taxon>Euteleostomi</taxon>
        <taxon>Archelosauria</taxon>
        <taxon>Archosauria</taxon>
        <taxon>Dinosauria</taxon>
        <taxon>Saurischia</taxon>
        <taxon>Theropoda</taxon>
        <taxon>Coelurosauria</taxon>
        <taxon>Aves</taxon>
        <taxon>Neognathae</taxon>
        <taxon>Neoaves</taxon>
        <taxon>Telluraves</taxon>
        <taxon>Accipitrimorphae</taxon>
        <taxon>Accipitriformes</taxon>
        <taxon>Accipitridae</taxon>
        <taxon>Accipitrinae</taxon>
        <taxon>Buteo</taxon>
    </lineage>
</organism>
<dbReference type="Proteomes" id="UP000694555">
    <property type="component" value="Unplaced"/>
</dbReference>
<dbReference type="Ensembl" id="ENSBJAT00000010774.1">
    <property type="protein sequence ID" value="ENSBJAP00000010476.1"/>
    <property type="gene ID" value="ENSBJAG00000007139.1"/>
</dbReference>
<name>A0A8C0B2C5_9AVES</name>
<reference evidence="1" key="1">
    <citation type="submission" date="2025-08" db="UniProtKB">
        <authorList>
            <consortium name="Ensembl"/>
        </authorList>
    </citation>
    <scope>IDENTIFICATION</scope>
</reference>
<dbReference type="AlphaFoldDB" id="A0A8C0B2C5"/>
<sequence>PGPGLWARPNPFTSPSRVQICGSQVCTRALQRCCATNTRTVAHSQYFSFSLCTPSARCAVTFQASRASRDMSVRSHMMGKYRSPGDCRYKMRFELLPNDHGHIFPLSFPRARCCTVDKAAVFWQLGGDALSVCIYRTLMEMCHPSPLPGFSLPLCSLRWGHQLVLSVAMQRATVLGTDHRPGRHLQSKRKKPLHQPCLMLLLLKALL</sequence>
<keyword evidence="2" id="KW-1185">Reference proteome</keyword>
<protein>
    <submittedName>
        <fullName evidence="1">Uncharacterized protein</fullName>
    </submittedName>
</protein>
<proteinExistence type="predicted"/>
<accession>A0A8C0B2C5</accession>